<dbReference type="Proteomes" id="UP000638918">
    <property type="component" value="Unassembled WGS sequence"/>
</dbReference>
<evidence type="ECO:0000313" key="3">
    <source>
        <dbReference type="Proteomes" id="UP000638918"/>
    </source>
</evidence>
<dbReference type="Pfam" id="PF01047">
    <property type="entry name" value="MarR"/>
    <property type="match status" value="1"/>
</dbReference>
<dbReference type="InterPro" id="IPR036388">
    <property type="entry name" value="WH-like_DNA-bd_sf"/>
</dbReference>
<gene>
    <name evidence="2" type="ORF">H9656_01130</name>
</gene>
<dbReference type="PANTHER" id="PTHR33164:SF89">
    <property type="entry name" value="MARR FAMILY REGULATORY PROTEIN"/>
    <property type="match status" value="1"/>
</dbReference>
<dbReference type="EMBL" id="JACSQU010000001">
    <property type="protein sequence ID" value="MBD7939988.1"/>
    <property type="molecule type" value="Genomic_DNA"/>
</dbReference>
<dbReference type="RefSeq" id="WP_024354028.1">
    <property type="nucleotide sequence ID" value="NZ_JACSQU010000001.1"/>
</dbReference>
<dbReference type="PANTHER" id="PTHR33164">
    <property type="entry name" value="TRANSCRIPTIONAL REGULATOR, MARR FAMILY"/>
    <property type="match status" value="1"/>
</dbReference>
<dbReference type="PROSITE" id="PS50995">
    <property type="entry name" value="HTH_MARR_2"/>
    <property type="match status" value="1"/>
</dbReference>
<reference evidence="2 3" key="1">
    <citation type="submission" date="2020-08" db="EMBL/GenBank/DDBJ databases">
        <title>A Genomic Blueprint of the Chicken Gut Microbiome.</title>
        <authorList>
            <person name="Gilroy R."/>
            <person name="Ravi A."/>
            <person name="Getino M."/>
            <person name="Pursley I."/>
            <person name="Horton D.L."/>
            <person name="Alikhan N.-F."/>
            <person name="Baker D."/>
            <person name="Gharbi K."/>
            <person name="Hall N."/>
            <person name="Watson M."/>
            <person name="Adriaenssens E.M."/>
            <person name="Foster-Nyarko E."/>
            <person name="Jarju S."/>
            <person name="Secka A."/>
            <person name="Antonio M."/>
            <person name="Oren A."/>
            <person name="Chaudhuri R."/>
            <person name="La Ragione R.M."/>
            <person name="Hildebrand F."/>
            <person name="Pallen M.J."/>
        </authorList>
    </citation>
    <scope>NUCLEOTIDE SEQUENCE [LARGE SCALE GENOMIC DNA]</scope>
    <source>
        <strain evidence="2 3">Sa3CVA3</strain>
    </source>
</reference>
<dbReference type="InterPro" id="IPR036390">
    <property type="entry name" value="WH_DNA-bd_sf"/>
</dbReference>
<protein>
    <submittedName>
        <fullName evidence="2">MarR family transcriptional regulator</fullName>
    </submittedName>
</protein>
<proteinExistence type="predicted"/>
<organism evidence="2 3">
    <name type="scientific">Brevundimonas guildfordensis</name>
    <dbReference type="NCBI Taxonomy" id="2762241"/>
    <lineage>
        <taxon>Bacteria</taxon>
        <taxon>Pseudomonadati</taxon>
        <taxon>Pseudomonadota</taxon>
        <taxon>Alphaproteobacteria</taxon>
        <taxon>Caulobacterales</taxon>
        <taxon>Caulobacteraceae</taxon>
        <taxon>Brevundimonas</taxon>
    </lineage>
</organism>
<keyword evidence="3" id="KW-1185">Reference proteome</keyword>
<comment type="caution">
    <text evidence="2">The sequence shown here is derived from an EMBL/GenBank/DDBJ whole genome shotgun (WGS) entry which is preliminary data.</text>
</comment>
<name>A0ABR8QWU5_9CAUL</name>
<sequence>MSEIPLPSAADANESLVRAVRRIGQAIDVRSREIARLTGLTLPQLLVLQSIRHLGEVSTRAISRDVSMSPPTVVAVLDRLEARGLIVRYRSTMDRRIVHARLTEPGHKALAESPDLLHADVLTRLALLPANERRQIAGAVAALADLMSPPDMASEPDPLSL</sequence>
<dbReference type="InterPro" id="IPR000835">
    <property type="entry name" value="HTH_MarR-typ"/>
</dbReference>
<dbReference type="GeneID" id="78117931"/>
<dbReference type="SUPFAM" id="SSF46785">
    <property type="entry name" value="Winged helix' DNA-binding domain"/>
    <property type="match status" value="1"/>
</dbReference>
<dbReference type="InterPro" id="IPR039422">
    <property type="entry name" value="MarR/SlyA-like"/>
</dbReference>
<feature type="domain" description="HTH marR-type" evidence="1">
    <location>
        <begin position="13"/>
        <end position="148"/>
    </location>
</feature>
<dbReference type="SMART" id="SM00347">
    <property type="entry name" value="HTH_MARR"/>
    <property type="match status" value="1"/>
</dbReference>
<evidence type="ECO:0000259" key="1">
    <source>
        <dbReference type="PROSITE" id="PS50995"/>
    </source>
</evidence>
<accession>A0ABR8QWU5</accession>
<dbReference type="Gene3D" id="1.10.10.10">
    <property type="entry name" value="Winged helix-like DNA-binding domain superfamily/Winged helix DNA-binding domain"/>
    <property type="match status" value="1"/>
</dbReference>
<evidence type="ECO:0000313" key="2">
    <source>
        <dbReference type="EMBL" id="MBD7939988.1"/>
    </source>
</evidence>